<organism evidence="8 9">
    <name type="scientific">Alteraurantiacibacter aquimixticola</name>
    <dbReference type="NCBI Taxonomy" id="2489173"/>
    <lineage>
        <taxon>Bacteria</taxon>
        <taxon>Pseudomonadati</taxon>
        <taxon>Pseudomonadota</taxon>
        <taxon>Alphaproteobacteria</taxon>
        <taxon>Sphingomonadales</taxon>
        <taxon>Erythrobacteraceae</taxon>
        <taxon>Alteraurantiacibacter</taxon>
    </lineage>
</organism>
<dbReference type="GO" id="GO:0031418">
    <property type="term" value="F:L-ascorbic acid binding"/>
    <property type="evidence" value="ECO:0007669"/>
    <property type="project" value="UniProtKB-KW"/>
</dbReference>
<accession>A0A4T3F1K3</accession>
<evidence type="ECO:0000313" key="8">
    <source>
        <dbReference type="EMBL" id="TIX51075.1"/>
    </source>
</evidence>
<evidence type="ECO:0000256" key="5">
    <source>
        <dbReference type="ARBA" id="ARBA00023002"/>
    </source>
</evidence>
<dbReference type="InterPro" id="IPR045054">
    <property type="entry name" value="P4HA-like"/>
</dbReference>
<keyword evidence="3" id="KW-0847">Vitamin C</keyword>
<comment type="caution">
    <text evidence="8">The sequence shown here is derived from an EMBL/GenBank/DDBJ whole genome shotgun (WGS) entry which is preliminary data.</text>
</comment>
<dbReference type="Pfam" id="PF13640">
    <property type="entry name" value="2OG-FeII_Oxy_3"/>
    <property type="match status" value="1"/>
</dbReference>
<keyword evidence="2" id="KW-0479">Metal-binding</keyword>
<evidence type="ECO:0000256" key="6">
    <source>
        <dbReference type="ARBA" id="ARBA00023004"/>
    </source>
</evidence>
<dbReference type="Gene3D" id="2.60.120.620">
    <property type="entry name" value="q2cbj1_9rhob like domain"/>
    <property type="match status" value="1"/>
</dbReference>
<feature type="domain" description="Fe2OG dioxygenase" evidence="7">
    <location>
        <begin position="124"/>
        <end position="233"/>
    </location>
</feature>
<dbReference type="EMBL" id="SSHH01000001">
    <property type="protein sequence ID" value="TIX51075.1"/>
    <property type="molecule type" value="Genomic_DNA"/>
</dbReference>
<dbReference type="PANTHER" id="PTHR10869">
    <property type="entry name" value="PROLYL 4-HYDROXYLASE ALPHA SUBUNIT"/>
    <property type="match status" value="1"/>
</dbReference>
<dbReference type="SMART" id="SM00702">
    <property type="entry name" value="P4Hc"/>
    <property type="match status" value="1"/>
</dbReference>
<evidence type="ECO:0000256" key="3">
    <source>
        <dbReference type="ARBA" id="ARBA00022896"/>
    </source>
</evidence>
<evidence type="ECO:0000259" key="7">
    <source>
        <dbReference type="PROSITE" id="PS51471"/>
    </source>
</evidence>
<evidence type="ECO:0000256" key="4">
    <source>
        <dbReference type="ARBA" id="ARBA00022964"/>
    </source>
</evidence>
<evidence type="ECO:0000256" key="1">
    <source>
        <dbReference type="ARBA" id="ARBA00001961"/>
    </source>
</evidence>
<dbReference type="InterPro" id="IPR005123">
    <property type="entry name" value="Oxoglu/Fe-dep_dioxygenase_dom"/>
</dbReference>
<comment type="cofactor">
    <cofactor evidence="1">
        <name>L-ascorbate</name>
        <dbReference type="ChEBI" id="CHEBI:38290"/>
    </cofactor>
</comment>
<dbReference type="InterPro" id="IPR044862">
    <property type="entry name" value="Pro_4_hyd_alph_FE2OG_OXY"/>
</dbReference>
<dbReference type="Proteomes" id="UP000309389">
    <property type="component" value="Unassembled WGS sequence"/>
</dbReference>
<keyword evidence="5" id="KW-0560">Oxidoreductase</keyword>
<dbReference type="OrthoDB" id="269774at2"/>
<name>A0A4T3F1K3_9SPHN</name>
<dbReference type="PROSITE" id="PS51471">
    <property type="entry name" value="FE2OG_OXY"/>
    <property type="match status" value="1"/>
</dbReference>
<dbReference type="InterPro" id="IPR006620">
    <property type="entry name" value="Pro_4_hyd_alph"/>
</dbReference>
<sequence length="241" mass="26218">MSRFTFSYDAPRAAPSGLVDPVNDPAKLAAVGAAVSSRLSGKPGIVAHGGTKADLFTIPGFRDAKECARLVSVIDSRIGPSELFEGTEVDGFRTSSTHHFDEGDPDVVSLQRAIADALGIPVAHAEVMQGQRYLPGQQYKHHFDYFTPGQPYWQQERRRGGQRSWTAMLCLNEPEAGGATDFHKLGVAIPPKTGTLVVWNNMDAGGHPNPATLHAGMPVDAGAKYVITQWFRQDEWSLHLR</sequence>
<dbReference type="GO" id="GO:0005506">
    <property type="term" value="F:iron ion binding"/>
    <property type="evidence" value="ECO:0007669"/>
    <property type="project" value="InterPro"/>
</dbReference>
<evidence type="ECO:0000313" key="9">
    <source>
        <dbReference type="Proteomes" id="UP000309389"/>
    </source>
</evidence>
<dbReference type="RefSeq" id="WP_136691646.1">
    <property type="nucleotide sequence ID" value="NZ_SSHH01000001.1"/>
</dbReference>
<dbReference type="GO" id="GO:0016705">
    <property type="term" value="F:oxidoreductase activity, acting on paired donors, with incorporation or reduction of molecular oxygen"/>
    <property type="evidence" value="ECO:0007669"/>
    <property type="project" value="InterPro"/>
</dbReference>
<reference evidence="8 9" key="1">
    <citation type="submission" date="2019-04" db="EMBL/GenBank/DDBJ databases">
        <title>Altererythrobacter aquimixticola sp. nov., isolated from sediment of junction between the ocean and a freshwater spring.</title>
        <authorList>
            <person name="Yoon J.-H."/>
        </authorList>
    </citation>
    <scope>NUCLEOTIDE SEQUENCE [LARGE SCALE GENOMIC DNA]</scope>
    <source>
        <strain evidence="8 9">SSKS-13</strain>
    </source>
</reference>
<evidence type="ECO:0000256" key="2">
    <source>
        <dbReference type="ARBA" id="ARBA00022723"/>
    </source>
</evidence>
<keyword evidence="9" id="KW-1185">Reference proteome</keyword>
<dbReference type="GO" id="GO:0051213">
    <property type="term" value="F:dioxygenase activity"/>
    <property type="evidence" value="ECO:0007669"/>
    <property type="project" value="UniProtKB-KW"/>
</dbReference>
<dbReference type="PANTHER" id="PTHR10869:SF246">
    <property type="entry name" value="TRANSMEMBRANE PROLYL 4-HYDROXYLASE"/>
    <property type="match status" value="1"/>
</dbReference>
<gene>
    <name evidence="8" type="ORF">E5222_00895</name>
</gene>
<dbReference type="AlphaFoldDB" id="A0A4T3F1K3"/>
<proteinExistence type="predicted"/>
<keyword evidence="6" id="KW-0408">Iron</keyword>
<protein>
    <submittedName>
        <fullName evidence="8">2OG-Fe(II) oxygenase</fullName>
    </submittedName>
</protein>
<keyword evidence="4" id="KW-0223">Dioxygenase</keyword>